<keyword evidence="3" id="KW-1185">Reference proteome</keyword>
<name>A0AAV5U7M9_9BILA</name>
<evidence type="ECO:0000313" key="3">
    <source>
        <dbReference type="Proteomes" id="UP001432027"/>
    </source>
</evidence>
<accession>A0AAV5U7M9</accession>
<protein>
    <submittedName>
        <fullName evidence="2">Uncharacterized protein</fullName>
    </submittedName>
</protein>
<sequence length="121" mass="14156">LAFRLGRSVAEKRGLTNLNSGRKEDRFYPPSSSMSPRISDEERDVVLNLILERRKLLIEHRCSRNGDINQERNDGWKGVLVESRRKLRNKDMTMTRVRNIFDSSMKQVRVIGQLTQRSNNI</sequence>
<dbReference type="EMBL" id="BTSX01000005">
    <property type="protein sequence ID" value="GMT02393.1"/>
    <property type="molecule type" value="Genomic_DNA"/>
</dbReference>
<dbReference type="Proteomes" id="UP001432027">
    <property type="component" value="Unassembled WGS sequence"/>
</dbReference>
<evidence type="ECO:0000256" key="1">
    <source>
        <dbReference type="SAM" id="MobiDB-lite"/>
    </source>
</evidence>
<feature type="region of interest" description="Disordered" evidence="1">
    <location>
        <begin position="16"/>
        <end position="39"/>
    </location>
</feature>
<gene>
    <name evidence="2" type="ORF">PENTCL1PPCAC_24567</name>
</gene>
<evidence type="ECO:0000313" key="2">
    <source>
        <dbReference type="EMBL" id="GMT02393.1"/>
    </source>
</evidence>
<dbReference type="AlphaFoldDB" id="A0AAV5U7M9"/>
<organism evidence="2 3">
    <name type="scientific">Pristionchus entomophagus</name>
    <dbReference type="NCBI Taxonomy" id="358040"/>
    <lineage>
        <taxon>Eukaryota</taxon>
        <taxon>Metazoa</taxon>
        <taxon>Ecdysozoa</taxon>
        <taxon>Nematoda</taxon>
        <taxon>Chromadorea</taxon>
        <taxon>Rhabditida</taxon>
        <taxon>Rhabditina</taxon>
        <taxon>Diplogasteromorpha</taxon>
        <taxon>Diplogasteroidea</taxon>
        <taxon>Neodiplogasteridae</taxon>
        <taxon>Pristionchus</taxon>
    </lineage>
</organism>
<comment type="caution">
    <text evidence="2">The sequence shown here is derived from an EMBL/GenBank/DDBJ whole genome shotgun (WGS) entry which is preliminary data.</text>
</comment>
<reference evidence="2" key="1">
    <citation type="submission" date="2023-10" db="EMBL/GenBank/DDBJ databases">
        <title>Genome assembly of Pristionchus species.</title>
        <authorList>
            <person name="Yoshida K."/>
            <person name="Sommer R.J."/>
        </authorList>
    </citation>
    <scope>NUCLEOTIDE SEQUENCE</scope>
    <source>
        <strain evidence="2">RS0144</strain>
    </source>
</reference>
<feature type="non-terminal residue" evidence="2">
    <location>
        <position position="1"/>
    </location>
</feature>
<proteinExistence type="predicted"/>